<protein>
    <recommendedName>
        <fullName evidence="9">Membrane fusion protein biotin-lipoyl like domain-containing protein</fullName>
    </recommendedName>
</protein>
<evidence type="ECO:0000256" key="6">
    <source>
        <dbReference type="SAM" id="Phobius"/>
    </source>
</evidence>
<evidence type="ECO:0000256" key="1">
    <source>
        <dbReference type="ARBA" id="ARBA00004167"/>
    </source>
</evidence>
<reference evidence="7 8" key="1">
    <citation type="submission" date="2018-03" db="EMBL/GenBank/DDBJ databases">
        <authorList>
            <person name="Keele B.F."/>
        </authorList>
    </citation>
    <scope>NUCLEOTIDE SEQUENCE [LARGE SCALE GENOMIC DNA]</scope>
    <source>
        <strain evidence="7 8">YL28-9</strain>
    </source>
</reference>
<comment type="subcellular location">
    <subcellularLocation>
        <location evidence="1">Membrane</location>
        <topology evidence="1">Single-pass membrane protein</topology>
    </subcellularLocation>
</comment>
<sequence>MKIIEAFTEQDIAPRTGKSRESQEFIRHKPSSVEKYAIQVIAVIFVLILTFTYFFEYADTVTQQTHLTAESAPQKVRAGTPGRIKEILVADRALVSKGQVIAWLDSDLDYSELNALLAQLNKTEELLLHDESDLKATAYLRIINKFGEQELQQAFSQFLNSALKYEAFNNNGYYRKRLSYLRSQAAHSTQQHNKIDLKTSLAIEDYNNSKMQFDQDSLLYKQQLVTITDLAREKSQLISKKNGIYDLNISRLNARSNYEDHLNSIDELQHQRNEAKLATLENLESLKNVLVKWMNNHTIKAPGDGVYEPMPNVQTSQYMEGGQTVGYILPEKAPYYFISYLSQSALSKVTIGDRVDIRLVSYPYKEFGHLSGKVASISKVALDSGYACKIKLQNSLSTNTNKKIPYRENLVGEAVFTTKETTLFKKLTQGFLKTEK</sequence>
<evidence type="ECO:0000256" key="2">
    <source>
        <dbReference type="ARBA" id="ARBA00022692"/>
    </source>
</evidence>
<feature type="transmembrane region" description="Helical" evidence="6">
    <location>
        <begin position="36"/>
        <end position="55"/>
    </location>
</feature>
<dbReference type="OrthoDB" id="7057889at2"/>
<gene>
    <name evidence="7" type="ORF">C7T94_03900</name>
</gene>
<keyword evidence="3 6" id="KW-1133">Transmembrane helix</keyword>
<evidence type="ECO:0008006" key="9">
    <source>
        <dbReference type="Google" id="ProtNLM"/>
    </source>
</evidence>
<dbReference type="RefSeq" id="WP_107213812.1">
    <property type="nucleotide sequence ID" value="NZ_KZ686268.1"/>
</dbReference>
<dbReference type="GO" id="GO:0016020">
    <property type="term" value="C:membrane"/>
    <property type="evidence" value="ECO:0007669"/>
    <property type="project" value="UniProtKB-SubCell"/>
</dbReference>
<evidence type="ECO:0000256" key="5">
    <source>
        <dbReference type="SAM" id="Coils"/>
    </source>
</evidence>
<dbReference type="PANTHER" id="PTHR30386">
    <property type="entry name" value="MEMBRANE FUSION SUBUNIT OF EMRAB-TOLC MULTIDRUG EFFLUX PUMP"/>
    <property type="match status" value="1"/>
</dbReference>
<dbReference type="Proteomes" id="UP000240912">
    <property type="component" value="Unassembled WGS sequence"/>
</dbReference>
<evidence type="ECO:0000313" key="7">
    <source>
        <dbReference type="EMBL" id="PST83899.1"/>
    </source>
</evidence>
<proteinExistence type="predicted"/>
<keyword evidence="2 6" id="KW-0812">Transmembrane</keyword>
<dbReference type="InterPro" id="IPR050739">
    <property type="entry name" value="MFP"/>
</dbReference>
<evidence type="ECO:0000256" key="3">
    <source>
        <dbReference type="ARBA" id="ARBA00022989"/>
    </source>
</evidence>
<accession>A0A2T3HN93</accession>
<name>A0A2T3HN93_9SPHI</name>
<dbReference type="AlphaFoldDB" id="A0A2T3HN93"/>
<comment type="caution">
    <text evidence="7">The sequence shown here is derived from an EMBL/GenBank/DDBJ whole genome shotgun (WGS) entry which is preliminary data.</text>
</comment>
<dbReference type="PRINTS" id="PR01490">
    <property type="entry name" value="RTXTOXIND"/>
</dbReference>
<evidence type="ECO:0000313" key="8">
    <source>
        <dbReference type="Proteomes" id="UP000240912"/>
    </source>
</evidence>
<keyword evidence="5" id="KW-0175">Coiled coil</keyword>
<feature type="coiled-coil region" evidence="5">
    <location>
        <begin position="251"/>
        <end position="278"/>
    </location>
</feature>
<keyword evidence="8" id="KW-1185">Reference proteome</keyword>
<dbReference type="PANTHER" id="PTHR30386:SF26">
    <property type="entry name" value="TRANSPORT PROTEIN COMB"/>
    <property type="match status" value="1"/>
</dbReference>
<evidence type="ECO:0000256" key="4">
    <source>
        <dbReference type="ARBA" id="ARBA00023136"/>
    </source>
</evidence>
<dbReference type="EMBL" id="PYLS01000004">
    <property type="protein sequence ID" value="PST83899.1"/>
    <property type="molecule type" value="Genomic_DNA"/>
</dbReference>
<organism evidence="7 8">
    <name type="scientific">Pedobacter yulinensis</name>
    <dbReference type="NCBI Taxonomy" id="2126353"/>
    <lineage>
        <taxon>Bacteria</taxon>
        <taxon>Pseudomonadati</taxon>
        <taxon>Bacteroidota</taxon>
        <taxon>Sphingobacteriia</taxon>
        <taxon>Sphingobacteriales</taxon>
        <taxon>Sphingobacteriaceae</taxon>
        <taxon>Pedobacter</taxon>
    </lineage>
</organism>
<keyword evidence="4 6" id="KW-0472">Membrane</keyword>